<protein>
    <submittedName>
        <fullName evidence="2">Uncharacterized protein</fullName>
    </submittedName>
</protein>
<feature type="region of interest" description="Disordered" evidence="1">
    <location>
        <begin position="58"/>
        <end position="148"/>
    </location>
</feature>
<reference evidence="2" key="2">
    <citation type="submission" date="2020-11" db="EMBL/GenBank/DDBJ databases">
        <authorList>
            <person name="McCartney M.A."/>
            <person name="Auch B."/>
            <person name="Kono T."/>
            <person name="Mallez S."/>
            <person name="Becker A."/>
            <person name="Gohl D.M."/>
            <person name="Silverstein K.A.T."/>
            <person name="Koren S."/>
            <person name="Bechman K.B."/>
            <person name="Herman A."/>
            <person name="Abrahante J.E."/>
            <person name="Garbe J."/>
        </authorList>
    </citation>
    <scope>NUCLEOTIDE SEQUENCE</scope>
    <source>
        <strain evidence="2">Duluth1</strain>
        <tissue evidence="2">Whole animal</tissue>
    </source>
</reference>
<keyword evidence="3" id="KW-1185">Reference proteome</keyword>
<evidence type="ECO:0000313" key="3">
    <source>
        <dbReference type="Proteomes" id="UP000828390"/>
    </source>
</evidence>
<feature type="compositionally biased region" description="Basic and acidic residues" evidence="1">
    <location>
        <begin position="172"/>
        <end position="181"/>
    </location>
</feature>
<dbReference type="Proteomes" id="UP000828390">
    <property type="component" value="Unassembled WGS sequence"/>
</dbReference>
<accession>A0A9D4BEV1</accession>
<evidence type="ECO:0000313" key="2">
    <source>
        <dbReference type="EMBL" id="KAH3692493.1"/>
    </source>
</evidence>
<proteinExistence type="predicted"/>
<dbReference type="AlphaFoldDB" id="A0A9D4BEV1"/>
<evidence type="ECO:0000256" key="1">
    <source>
        <dbReference type="SAM" id="MobiDB-lite"/>
    </source>
</evidence>
<dbReference type="EMBL" id="JAIWYP010000022">
    <property type="protein sequence ID" value="KAH3692493.1"/>
    <property type="molecule type" value="Genomic_DNA"/>
</dbReference>
<gene>
    <name evidence="2" type="ORF">DPMN_194334</name>
</gene>
<name>A0A9D4BEV1_DREPO</name>
<feature type="region of interest" description="Disordered" evidence="1">
    <location>
        <begin position="172"/>
        <end position="316"/>
    </location>
</feature>
<feature type="region of interest" description="Disordered" evidence="1">
    <location>
        <begin position="1"/>
        <end position="22"/>
    </location>
</feature>
<feature type="compositionally biased region" description="Basic and acidic residues" evidence="1">
    <location>
        <begin position="246"/>
        <end position="295"/>
    </location>
</feature>
<feature type="compositionally biased region" description="Basic and acidic residues" evidence="1">
    <location>
        <begin position="305"/>
        <end position="316"/>
    </location>
</feature>
<feature type="non-terminal residue" evidence="2">
    <location>
        <position position="316"/>
    </location>
</feature>
<feature type="compositionally biased region" description="Basic and acidic residues" evidence="1">
    <location>
        <begin position="225"/>
        <end position="237"/>
    </location>
</feature>
<feature type="compositionally biased region" description="Basic and acidic residues" evidence="1">
    <location>
        <begin position="132"/>
        <end position="148"/>
    </location>
</feature>
<organism evidence="2 3">
    <name type="scientific">Dreissena polymorpha</name>
    <name type="common">Zebra mussel</name>
    <name type="synonym">Mytilus polymorpha</name>
    <dbReference type="NCBI Taxonomy" id="45954"/>
    <lineage>
        <taxon>Eukaryota</taxon>
        <taxon>Metazoa</taxon>
        <taxon>Spiralia</taxon>
        <taxon>Lophotrochozoa</taxon>
        <taxon>Mollusca</taxon>
        <taxon>Bivalvia</taxon>
        <taxon>Autobranchia</taxon>
        <taxon>Heteroconchia</taxon>
        <taxon>Euheterodonta</taxon>
        <taxon>Imparidentia</taxon>
        <taxon>Neoheterodontei</taxon>
        <taxon>Myida</taxon>
        <taxon>Dreissenoidea</taxon>
        <taxon>Dreissenidae</taxon>
        <taxon>Dreissena</taxon>
    </lineage>
</organism>
<comment type="caution">
    <text evidence="2">The sequence shown here is derived from an EMBL/GenBank/DDBJ whole genome shotgun (WGS) entry which is preliminary data.</text>
</comment>
<feature type="compositionally biased region" description="Pro residues" evidence="1">
    <location>
        <begin position="76"/>
        <end position="90"/>
    </location>
</feature>
<reference evidence="2" key="1">
    <citation type="journal article" date="2019" name="bioRxiv">
        <title>The Genome of the Zebra Mussel, Dreissena polymorpha: A Resource for Invasive Species Research.</title>
        <authorList>
            <person name="McCartney M.A."/>
            <person name="Auch B."/>
            <person name="Kono T."/>
            <person name="Mallez S."/>
            <person name="Zhang Y."/>
            <person name="Obille A."/>
            <person name="Becker A."/>
            <person name="Abrahante J.E."/>
            <person name="Garbe J."/>
            <person name="Badalamenti J.P."/>
            <person name="Herman A."/>
            <person name="Mangelson H."/>
            <person name="Liachko I."/>
            <person name="Sullivan S."/>
            <person name="Sone E.D."/>
            <person name="Koren S."/>
            <person name="Silverstein K.A.T."/>
            <person name="Beckman K.B."/>
            <person name="Gohl D.M."/>
        </authorList>
    </citation>
    <scope>NUCLEOTIDE SEQUENCE</scope>
    <source>
        <strain evidence="2">Duluth1</strain>
        <tissue evidence="2">Whole animal</tissue>
    </source>
</reference>
<sequence>MTAEALSWDSAPSNLRRFNEPIQPMQSTTFGFQGYPENNFIHAKRPLKHMPSADITTDVNRYFRRDSPTEFYPPANQAPPPRMQTPPPPQQDNTPDWLQSKEQSGVPPLIQSTLSPRYQDESSYRKPPVIRDPLREMTSAEKRKKIEEHYIAEQDRAEARRRKEDAIREKREDIQKVREMQEDFNPYGLPGGGAPIADNRKKVFTELQMNRPPGSPKYSDPGAKYGDENRDIDRTRSSMDQIRNGFPEKKEDMLRQQEREIEDLRRNLDQLESERRFSTNRDTARSDPQNDKMEMLENQSLQLRKMQDEINRRDNP</sequence>